<dbReference type="EMBL" id="UIDG01000112">
    <property type="protein sequence ID" value="SUS05614.1"/>
    <property type="molecule type" value="Genomic_DNA"/>
</dbReference>
<dbReference type="SUPFAM" id="SSF143120">
    <property type="entry name" value="YefM-like"/>
    <property type="match status" value="1"/>
</dbReference>
<proteinExistence type="inferred from homology"/>
<evidence type="ECO:0000313" key="2">
    <source>
        <dbReference type="EMBL" id="SUS05614.1"/>
    </source>
</evidence>
<sequence length="104" mass="11542">MTASERKIAEEPRRPAVLARLKGWKLEDAKARFSELVRLAREQAPQRVTVYGEDAVVVLSAAEYARLAPAAEQPSLHALLSRSPLKDLDFDHAGVRAPVREVDL</sequence>
<dbReference type="Pfam" id="PF02604">
    <property type="entry name" value="PhdYeFM_antitox"/>
    <property type="match status" value="1"/>
</dbReference>
<reference evidence="2" key="1">
    <citation type="submission" date="2018-07" db="EMBL/GenBank/DDBJ databases">
        <authorList>
            <person name="Quirk P.G."/>
            <person name="Krulwich T.A."/>
        </authorList>
    </citation>
    <scope>NUCLEOTIDE SEQUENCE</scope>
</reference>
<dbReference type="AlphaFoldDB" id="A0A380TCC7"/>
<gene>
    <name evidence="2" type="ORF">DF3PB_20082</name>
</gene>
<protein>
    <submittedName>
        <fullName evidence="2">Antitoxin</fullName>
    </submittedName>
</protein>
<dbReference type="Gene3D" id="3.40.1620.10">
    <property type="entry name" value="YefM-like domain"/>
    <property type="match status" value="1"/>
</dbReference>
<dbReference type="NCBIfam" id="TIGR01552">
    <property type="entry name" value="phd_fam"/>
    <property type="match status" value="1"/>
</dbReference>
<dbReference type="InterPro" id="IPR006442">
    <property type="entry name" value="Antitoxin_Phd/YefM"/>
</dbReference>
<name>A0A380TCC7_9ZZZZ</name>
<dbReference type="InterPro" id="IPR036165">
    <property type="entry name" value="YefM-like_sf"/>
</dbReference>
<organism evidence="2">
    <name type="scientific">metagenome</name>
    <dbReference type="NCBI Taxonomy" id="256318"/>
    <lineage>
        <taxon>unclassified sequences</taxon>
        <taxon>metagenomes</taxon>
    </lineage>
</organism>
<accession>A0A380TCC7</accession>
<comment type="similarity">
    <text evidence="1">Belongs to the phD/YefM antitoxin family.</text>
</comment>
<evidence type="ECO:0000256" key="1">
    <source>
        <dbReference type="ARBA" id="ARBA00009981"/>
    </source>
</evidence>